<dbReference type="OrthoDB" id="5571196at2"/>
<name>A0A126T2S7_9GAMM</name>
<dbReference type="STRING" id="1538553.JT25_007770"/>
<dbReference type="GO" id="GO:0035438">
    <property type="term" value="F:cyclic-di-GMP binding"/>
    <property type="evidence" value="ECO:0007669"/>
    <property type="project" value="InterPro"/>
</dbReference>
<evidence type="ECO:0000313" key="3">
    <source>
        <dbReference type="Proteomes" id="UP000030512"/>
    </source>
</evidence>
<feature type="domain" description="PilZ" evidence="1">
    <location>
        <begin position="109"/>
        <end position="195"/>
    </location>
</feature>
<reference evidence="2 3" key="1">
    <citation type="journal article" date="2015" name="Environ. Microbiol.">
        <title>Methane oxidation coupled to nitrate reduction under hypoxia by the Gammaproteobacterium Methylomonas denitrificans, sp. nov. type strain FJG1.</title>
        <authorList>
            <person name="Kits K.D."/>
            <person name="Klotz M.G."/>
            <person name="Stein L.Y."/>
        </authorList>
    </citation>
    <scope>NUCLEOTIDE SEQUENCE [LARGE SCALE GENOMIC DNA]</scope>
    <source>
        <strain evidence="2 3">FJG1</strain>
    </source>
</reference>
<evidence type="ECO:0000313" key="2">
    <source>
        <dbReference type="EMBL" id="AMK76390.1"/>
    </source>
</evidence>
<evidence type="ECO:0000259" key="1">
    <source>
        <dbReference type="Pfam" id="PF07238"/>
    </source>
</evidence>
<organism evidence="2 3">
    <name type="scientific">Methylomonas denitrificans</name>
    <dbReference type="NCBI Taxonomy" id="1538553"/>
    <lineage>
        <taxon>Bacteria</taxon>
        <taxon>Pseudomonadati</taxon>
        <taxon>Pseudomonadota</taxon>
        <taxon>Gammaproteobacteria</taxon>
        <taxon>Methylococcales</taxon>
        <taxon>Methylococcaceae</taxon>
        <taxon>Methylomonas</taxon>
    </lineage>
</organism>
<dbReference type="SUPFAM" id="SSF141371">
    <property type="entry name" value="PilZ domain-like"/>
    <property type="match status" value="1"/>
</dbReference>
<dbReference type="Proteomes" id="UP000030512">
    <property type="component" value="Chromosome"/>
</dbReference>
<dbReference type="EMBL" id="CP014476">
    <property type="protein sequence ID" value="AMK76390.1"/>
    <property type="molecule type" value="Genomic_DNA"/>
</dbReference>
<dbReference type="Pfam" id="PF07238">
    <property type="entry name" value="PilZ"/>
    <property type="match status" value="1"/>
</dbReference>
<protein>
    <submittedName>
        <fullName evidence="2">Pilus assembly protein PilZ</fullName>
    </submittedName>
</protein>
<dbReference type="KEGG" id="mdn:JT25_007770"/>
<keyword evidence="3" id="KW-1185">Reference proteome</keyword>
<dbReference type="InterPro" id="IPR009875">
    <property type="entry name" value="PilZ_domain"/>
</dbReference>
<sequence>MPTTENRAYRKNLASHGLLYLGFEEHEIWVVNLSLTGLLAELKVKPQVNGIKDIFNALQVSPIVDFYLPDMRLAGEAEMVRAEATPHGFEIAIEFRNLSYDTDNLLYSRRAYRKNMTAPGHIVFNDTDYAFNTENVSVDGLMIRMLGRVEVPDGTVAKFDYKHLNLEGEVKVVWIDHDDISTLMGLQYLHMQRDYIKGIPNFSHPPLEAG</sequence>
<proteinExistence type="predicted"/>
<dbReference type="Gene3D" id="2.40.10.220">
    <property type="entry name" value="predicted glycosyltransferase like domains"/>
    <property type="match status" value="1"/>
</dbReference>
<dbReference type="RefSeq" id="WP_036275307.1">
    <property type="nucleotide sequence ID" value="NZ_CP014476.1"/>
</dbReference>
<gene>
    <name evidence="2" type="ORF">JT25_007770</name>
</gene>
<dbReference type="AlphaFoldDB" id="A0A126T2S7"/>
<accession>A0A126T2S7</accession>